<gene>
    <name evidence="1" type="ORF">GPL20_22715</name>
</gene>
<evidence type="ECO:0000313" key="2">
    <source>
        <dbReference type="Proteomes" id="UP000449969"/>
    </source>
</evidence>
<dbReference type="Proteomes" id="UP000449969">
    <property type="component" value="Unassembled WGS sequence"/>
</dbReference>
<comment type="caution">
    <text evidence="1">The sequence shown here is derived from an EMBL/GenBank/DDBJ whole genome shotgun (WGS) entry which is preliminary data.</text>
</comment>
<accession>A0A844TKD9</accession>
<keyword evidence="2" id="KW-1185">Reference proteome</keyword>
<evidence type="ECO:0000313" key="1">
    <source>
        <dbReference type="EMBL" id="MVT75822.1"/>
    </source>
</evidence>
<dbReference type="AlphaFoldDB" id="A0A844TKD9"/>
<name>A0A844TKD9_9BRAD</name>
<organism evidence="1 2">
    <name type="scientific">Bradyrhizobium cajani</name>
    <dbReference type="NCBI Taxonomy" id="1928661"/>
    <lineage>
        <taxon>Bacteria</taxon>
        <taxon>Pseudomonadati</taxon>
        <taxon>Pseudomonadota</taxon>
        <taxon>Alphaproteobacteria</taxon>
        <taxon>Hyphomicrobiales</taxon>
        <taxon>Nitrobacteraceae</taxon>
        <taxon>Bradyrhizobium</taxon>
    </lineage>
</organism>
<proteinExistence type="predicted"/>
<sequence length="197" mass="22087">MMRHSVRENCVRLRRSCLRFPERLRLRRRQTRMRYLILLLALFATTARAGDAKPFNPSDYPPGVQTALRYANEECESQDGGPVTFATDTVRKVDLTGDGRDDYIVDFRDTKCGERESTYCGTGGCVMNILVTLPDGSVRPVFDGYVHGYKIMAPPTKRGAARTIRFDLHGSYCGGFGAQACFKQKAITATPFAFKQP</sequence>
<reference evidence="1 2" key="1">
    <citation type="submission" date="2019-12" db="EMBL/GenBank/DDBJ databases">
        <title>Draft genome sequences Bradyrhizobium cajani AMBPC1010, Bradyrhizobium pachyrhizi AMBPC1040 and Bradyrhizobium yuanmingense ALSPC3051, three plant growth promoting strains isolated from nodules of Cajanus cajan L. in Dominican Republic.</title>
        <authorList>
            <person name="Flores-Felix J.D."/>
            <person name="Araujo J."/>
            <person name="Diaz-Alcantara C."/>
            <person name="Gonzalez-Andres F."/>
            <person name="Velazquez E."/>
        </authorList>
    </citation>
    <scope>NUCLEOTIDE SEQUENCE [LARGE SCALE GENOMIC DNA]</scope>
    <source>
        <strain evidence="1 2">1010</strain>
    </source>
</reference>
<dbReference type="OrthoDB" id="7444491at2"/>
<dbReference type="EMBL" id="WQNE01000020">
    <property type="protein sequence ID" value="MVT75822.1"/>
    <property type="molecule type" value="Genomic_DNA"/>
</dbReference>
<protein>
    <submittedName>
        <fullName evidence="1">Uncharacterized protein</fullName>
    </submittedName>
</protein>